<dbReference type="AlphaFoldDB" id="A0A8E2E4E7"/>
<accession>A0A8E2E4E7</accession>
<dbReference type="SUPFAM" id="SSF48403">
    <property type="entry name" value="Ankyrin repeat"/>
    <property type="match status" value="1"/>
</dbReference>
<evidence type="ECO:0000313" key="2">
    <source>
        <dbReference type="Proteomes" id="UP000250266"/>
    </source>
</evidence>
<protein>
    <recommendedName>
        <fullName evidence="3">Ankyrin</fullName>
    </recommendedName>
</protein>
<dbReference type="Proteomes" id="UP000250266">
    <property type="component" value="Unassembled WGS sequence"/>
</dbReference>
<dbReference type="InterPro" id="IPR036770">
    <property type="entry name" value="Ankyrin_rpt-contain_sf"/>
</dbReference>
<gene>
    <name evidence="1" type="ORF">K432DRAFT_395833</name>
</gene>
<dbReference type="EMBL" id="KV745148">
    <property type="protein sequence ID" value="OCK77181.1"/>
    <property type="molecule type" value="Genomic_DNA"/>
</dbReference>
<evidence type="ECO:0000313" key="1">
    <source>
        <dbReference type="EMBL" id="OCK77181.1"/>
    </source>
</evidence>
<organism evidence="1 2">
    <name type="scientific">Lepidopterella palustris CBS 459.81</name>
    <dbReference type="NCBI Taxonomy" id="1314670"/>
    <lineage>
        <taxon>Eukaryota</taxon>
        <taxon>Fungi</taxon>
        <taxon>Dikarya</taxon>
        <taxon>Ascomycota</taxon>
        <taxon>Pezizomycotina</taxon>
        <taxon>Dothideomycetes</taxon>
        <taxon>Pleosporomycetidae</taxon>
        <taxon>Mytilinidiales</taxon>
        <taxon>Argynnaceae</taxon>
        <taxon>Lepidopterella</taxon>
    </lineage>
</organism>
<reference evidence="1 2" key="1">
    <citation type="journal article" date="2016" name="Nat. Commun.">
        <title>Ectomycorrhizal ecology is imprinted in the genome of the dominant symbiotic fungus Cenococcum geophilum.</title>
        <authorList>
            <consortium name="DOE Joint Genome Institute"/>
            <person name="Peter M."/>
            <person name="Kohler A."/>
            <person name="Ohm R.A."/>
            <person name="Kuo A."/>
            <person name="Krutzmann J."/>
            <person name="Morin E."/>
            <person name="Arend M."/>
            <person name="Barry K.W."/>
            <person name="Binder M."/>
            <person name="Choi C."/>
            <person name="Clum A."/>
            <person name="Copeland A."/>
            <person name="Grisel N."/>
            <person name="Haridas S."/>
            <person name="Kipfer T."/>
            <person name="LaButti K."/>
            <person name="Lindquist E."/>
            <person name="Lipzen A."/>
            <person name="Maire R."/>
            <person name="Meier B."/>
            <person name="Mihaltcheva S."/>
            <person name="Molinier V."/>
            <person name="Murat C."/>
            <person name="Poggeler S."/>
            <person name="Quandt C.A."/>
            <person name="Sperisen C."/>
            <person name="Tritt A."/>
            <person name="Tisserant E."/>
            <person name="Crous P.W."/>
            <person name="Henrissat B."/>
            <person name="Nehls U."/>
            <person name="Egli S."/>
            <person name="Spatafora J.W."/>
            <person name="Grigoriev I.V."/>
            <person name="Martin F.M."/>
        </authorList>
    </citation>
    <scope>NUCLEOTIDE SEQUENCE [LARGE SCALE GENOMIC DNA]</scope>
    <source>
        <strain evidence="1 2">CBS 459.81</strain>
    </source>
</reference>
<name>A0A8E2E4E7_9PEZI</name>
<proteinExistence type="predicted"/>
<dbReference type="Gene3D" id="1.25.40.20">
    <property type="entry name" value="Ankyrin repeat-containing domain"/>
    <property type="match status" value="1"/>
</dbReference>
<sequence length="109" mass="12043">MQRLLPRCGKDWLVQEDRNIIDTALATTGKGFLVELLHMGLNPDASVFRERPLLHRAASSGNFSIVACSIDAGVTLNTTDENNVDAYAYIISLGYTTIANYLREKAKLN</sequence>
<dbReference type="OrthoDB" id="20872at2759"/>
<keyword evidence="2" id="KW-1185">Reference proteome</keyword>
<evidence type="ECO:0008006" key="3">
    <source>
        <dbReference type="Google" id="ProtNLM"/>
    </source>
</evidence>